<reference evidence="1" key="1">
    <citation type="submission" date="2021-02" db="EMBL/GenBank/DDBJ databases">
        <title>Genome-Resolved Metagenomics of a Microbial Community Performing Photosynthetic Biological Nutrient Removal.</title>
        <authorList>
            <person name="Mcdaniel E.A."/>
        </authorList>
    </citation>
    <scope>NUCLEOTIDE SEQUENCE</scope>
    <source>
        <strain evidence="1">UWPOB_OBS1</strain>
    </source>
</reference>
<evidence type="ECO:0000313" key="2">
    <source>
        <dbReference type="Proteomes" id="UP000664277"/>
    </source>
</evidence>
<organism evidence="1 2">
    <name type="scientific">Candidatus Obscuribacter phosphatis</name>
    <dbReference type="NCBI Taxonomy" id="1906157"/>
    <lineage>
        <taxon>Bacteria</taxon>
        <taxon>Bacillati</taxon>
        <taxon>Candidatus Melainabacteria</taxon>
        <taxon>Candidatus Obscuribacterales</taxon>
        <taxon>Candidatus Obscuribacteraceae</taxon>
        <taxon>Candidatus Obscuribacter</taxon>
    </lineage>
</organism>
<dbReference type="AlphaFoldDB" id="A0A8J7PKA4"/>
<sequence>MAKSNPGSFRDRFRPGSPEEKFAKKVIKRLTEARPTHKWEFDEESFALKLVEPQEPQETMPQLLFLEGLYQEYSNAAESEKATFVDKAVQLTEPVEMPETFEEAAPHLLVSAMPLFNVVLVGLQMQYMSSQRGTLNADTQEELPFLPCSVLTNHLGLIFVVDKPQGKLYVDRDTVKKWGVPINTIFEKAVENLAGLTTTGGFNGLSREEGGPCCLYQSVLNDSYEGARLIFPQIFQELPVKGEMVLAVPNNDILLITGSEEEDGLTLIVEAFEKAQAMPHPLPPIAMVVRDGQLQDFLPPETSPHHNFFKRMAVVYYNTIYAEQKKLLDESTQGMPDAPFVALYQALEKTEGDYAVSSVTTWSQSVKTLLPLTEQIALVTGEGEAQKIEGFAPFIKVAQIAGSRLVPTADYPPRFYTEGALSEAEIKELVGSNS</sequence>
<protein>
    <submittedName>
        <fullName evidence="1">Uncharacterized protein</fullName>
    </submittedName>
</protein>
<gene>
    <name evidence="1" type="ORF">J0M35_16715</name>
</gene>
<comment type="caution">
    <text evidence="1">The sequence shown here is derived from an EMBL/GenBank/DDBJ whole genome shotgun (WGS) entry which is preliminary data.</text>
</comment>
<evidence type="ECO:0000313" key="1">
    <source>
        <dbReference type="EMBL" id="MBN8662013.1"/>
    </source>
</evidence>
<dbReference type="Proteomes" id="UP000664277">
    <property type="component" value="Unassembled WGS sequence"/>
</dbReference>
<dbReference type="EMBL" id="JAFLCK010000029">
    <property type="protein sequence ID" value="MBN8662013.1"/>
    <property type="molecule type" value="Genomic_DNA"/>
</dbReference>
<accession>A0A8J7PKA4</accession>
<proteinExistence type="predicted"/>
<name>A0A8J7PKA4_9BACT</name>